<accession>Q6K5I7</accession>
<feature type="region of interest" description="Disordered" evidence="1">
    <location>
        <begin position="834"/>
        <end position="859"/>
    </location>
</feature>
<proteinExistence type="predicted"/>
<dbReference type="PANTHER" id="PTHR33127:SF5">
    <property type="entry name" value="TRANSMEMBRANE PROTEIN"/>
    <property type="match status" value="1"/>
</dbReference>
<dbReference type="Pfam" id="PF12435">
    <property type="entry name" value="DUF3678"/>
    <property type="match status" value="2"/>
</dbReference>
<reference evidence="4" key="1">
    <citation type="journal article" date="2005" name="Nature">
        <title>The map-based sequence of the rice genome.</title>
        <authorList>
            <consortium name="International rice genome sequencing project (IRGSP)"/>
            <person name="Matsumoto T."/>
            <person name="Wu J."/>
            <person name="Kanamori H."/>
            <person name="Katayose Y."/>
            <person name="Fujisawa M."/>
            <person name="Namiki N."/>
            <person name="Mizuno H."/>
            <person name="Yamamoto K."/>
            <person name="Antonio B.A."/>
            <person name="Baba T."/>
            <person name="Sakata K."/>
            <person name="Nagamura Y."/>
            <person name="Aoki H."/>
            <person name="Arikawa K."/>
            <person name="Arita K."/>
            <person name="Bito T."/>
            <person name="Chiden Y."/>
            <person name="Fujitsuka N."/>
            <person name="Fukunaka R."/>
            <person name="Hamada M."/>
            <person name="Harada C."/>
            <person name="Hayashi A."/>
            <person name="Hijishita S."/>
            <person name="Honda M."/>
            <person name="Hosokawa S."/>
            <person name="Ichikawa Y."/>
            <person name="Idonuma A."/>
            <person name="Iijima M."/>
            <person name="Ikeda M."/>
            <person name="Ikeno M."/>
            <person name="Ito K."/>
            <person name="Ito S."/>
            <person name="Ito T."/>
            <person name="Ito Y."/>
            <person name="Ito Y."/>
            <person name="Iwabuchi A."/>
            <person name="Kamiya K."/>
            <person name="Karasawa W."/>
            <person name="Kurita K."/>
            <person name="Katagiri S."/>
            <person name="Kikuta A."/>
            <person name="Kobayashi H."/>
            <person name="Kobayashi N."/>
            <person name="Machita K."/>
            <person name="Maehara T."/>
            <person name="Masukawa M."/>
            <person name="Mizubayashi T."/>
            <person name="Mukai Y."/>
            <person name="Nagasaki H."/>
            <person name="Nagata Y."/>
            <person name="Naito S."/>
            <person name="Nakashima M."/>
            <person name="Nakama Y."/>
            <person name="Nakamichi Y."/>
            <person name="Nakamura M."/>
            <person name="Meguro A."/>
            <person name="Negishi M."/>
            <person name="Ohta I."/>
            <person name="Ohta T."/>
            <person name="Okamoto M."/>
            <person name="Ono N."/>
            <person name="Saji S."/>
            <person name="Sakaguchi M."/>
            <person name="Sakai K."/>
            <person name="Shibata M."/>
            <person name="Shimokawa T."/>
            <person name="Song J."/>
            <person name="Takazaki Y."/>
            <person name="Terasawa K."/>
            <person name="Tsugane M."/>
            <person name="Tsuji K."/>
            <person name="Ueda S."/>
            <person name="Waki K."/>
            <person name="Yamagata H."/>
            <person name="Yamamoto M."/>
            <person name="Yamamoto S."/>
            <person name="Yamane H."/>
            <person name="Yoshiki S."/>
            <person name="Yoshihara R."/>
            <person name="Yukawa K."/>
            <person name="Zhong H."/>
            <person name="Yano M."/>
            <person name="Yuan Q."/>
            <person name="Ouyang S."/>
            <person name="Liu J."/>
            <person name="Jones K.M."/>
            <person name="Gansberger K."/>
            <person name="Moffat K."/>
            <person name="Hill J."/>
            <person name="Bera J."/>
            <person name="Fadrosh D."/>
            <person name="Jin S."/>
            <person name="Johri S."/>
            <person name="Kim M."/>
            <person name="Overton L."/>
            <person name="Reardon M."/>
            <person name="Tsitrin T."/>
            <person name="Vuong H."/>
            <person name="Weaver B."/>
            <person name="Ciecko A."/>
            <person name="Tallon L."/>
            <person name="Jackson J."/>
            <person name="Pai G."/>
            <person name="Aken S.V."/>
            <person name="Utterback T."/>
            <person name="Reidmuller S."/>
            <person name="Feldblyum T."/>
            <person name="Hsiao J."/>
            <person name="Zismann V."/>
            <person name="Iobst S."/>
            <person name="de Vazeille A.R."/>
            <person name="Buell C.R."/>
            <person name="Ying K."/>
            <person name="Li Y."/>
            <person name="Lu T."/>
            <person name="Huang Y."/>
            <person name="Zhao Q."/>
            <person name="Feng Q."/>
            <person name="Zhang L."/>
            <person name="Zhu J."/>
            <person name="Weng Q."/>
            <person name="Mu J."/>
            <person name="Lu Y."/>
            <person name="Fan D."/>
            <person name="Liu Y."/>
            <person name="Guan J."/>
            <person name="Zhang Y."/>
            <person name="Yu S."/>
            <person name="Liu X."/>
            <person name="Zhang Y."/>
            <person name="Hong G."/>
            <person name="Han B."/>
            <person name="Choisne N."/>
            <person name="Demange N."/>
            <person name="Orjeda G."/>
            <person name="Samain S."/>
            <person name="Cattolico L."/>
            <person name="Pelletier E."/>
            <person name="Couloux A."/>
            <person name="Segurens B."/>
            <person name="Wincker P."/>
            <person name="D'Hont A."/>
            <person name="Scarpelli C."/>
            <person name="Weissenbach J."/>
            <person name="Salanoubat M."/>
            <person name="Quetier F."/>
            <person name="Yu Y."/>
            <person name="Kim H.R."/>
            <person name="Rambo T."/>
            <person name="Currie J."/>
            <person name="Collura K."/>
            <person name="Luo M."/>
            <person name="Yang T."/>
            <person name="Ammiraju J.S.S."/>
            <person name="Engler F."/>
            <person name="Soderlund C."/>
            <person name="Wing R.A."/>
            <person name="Palmer L.E."/>
            <person name="de la Bastide M."/>
            <person name="Spiegel L."/>
            <person name="Nascimento L."/>
            <person name="Zutavern T."/>
            <person name="O'Shaughnessy A."/>
            <person name="Dike S."/>
            <person name="Dedhia N."/>
            <person name="Preston R."/>
            <person name="Balija V."/>
            <person name="McCombie W.R."/>
            <person name="Chow T."/>
            <person name="Chen H."/>
            <person name="Chung M."/>
            <person name="Chen C."/>
            <person name="Shaw J."/>
            <person name="Wu H."/>
            <person name="Hsiao K."/>
            <person name="Chao Y."/>
            <person name="Chu M."/>
            <person name="Cheng C."/>
            <person name="Hour A."/>
            <person name="Lee P."/>
            <person name="Lin S."/>
            <person name="Lin Y."/>
            <person name="Liou J."/>
            <person name="Liu S."/>
            <person name="Hsing Y."/>
            <person name="Raghuvanshi S."/>
            <person name="Mohanty A."/>
            <person name="Bharti A.K."/>
            <person name="Gaur A."/>
            <person name="Gupta V."/>
            <person name="Kumar D."/>
            <person name="Ravi V."/>
            <person name="Vij S."/>
            <person name="Kapur A."/>
            <person name="Khurana P."/>
            <person name="Khurana P."/>
            <person name="Khurana J.P."/>
            <person name="Tyagi A.K."/>
            <person name="Gaikwad K."/>
            <person name="Singh A."/>
            <person name="Dalal V."/>
            <person name="Srivastava S."/>
            <person name="Dixit A."/>
            <person name="Pal A.K."/>
            <person name="Ghazi I.A."/>
            <person name="Yadav M."/>
            <person name="Pandit A."/>
            <person name="Bhargava A."/>
            <person name="Sureshbabu K."/>
            <person name="Batra K."/>
            <person name="Sharma T.R."/>
            <person name="Mohapatra T."/>
            <person name="Singh N.K."/>
            <person name="Messing J."/>
            <person name="Nelson A.B."/>
            <person name="Fuks G."/>
            <person name="Kavchok S."/>
            <person name="Keizer G."/>
            <person name="Linton E."/>
            <person name="Llaca V."/>
            <person name="Song R."/>
            <person name="Tanyolac B."/>
            <person name="Young S."/>
            <person name="Ho-Il K."/>
            <person name="Hahn J.H."/>
            <person name="Sangsakoo G."/>
            <person name="Vanavichit A."/>
            <person name="de Mattos Luiz.A.T."/>
            <person name="Zimmer P.D."/>
            <person name="Malone G."/>
            <person name="Dellagostin O."/>
            <person name="de Oliveira A.C."/>
            <person name="Bevan M."/>
            <person name="Bancroft I."/>
            <person name="Minx P."/>
            <person name="Cordum H."/>
            <person name="Wilson R."/>
            <person name="Cheng Z."/>
            <person name="Jin W."/>
            <person name="Jiang J."/>
            <person name="Leong S.A."/>
            <person name="Iwama H."/>
            <person name="Gojobori T."/>
            <person name="Itoh T."/>
            <person name="Niimura Y."/>
            <person name="Fujii Y."/>
            <person name="Habara T."/>
            <person name="Sakai H."/>
            <person name="Sato Y."/>
            <person name="Wilson G."/>
            <person name="Kumar K."/>
            <person name="McCouch S."/>
            <person name="Juretic N."/>
            <person name="Hoen D."/>
            <person name="Wright S."/>
            <person name="Bruskiewich R."/>
            <person name="Bureau T."/>
            <person name="Miyao A."/>
            <person name="Hirochika H."/>
            <person name="Nishikawa T."/>
            <person name="Kadowaki K."/>
            <person name="Sugiura M."/>
            <person name="Burr B."/>
            <person name="Sasaki T."/>
        </authorList>
    </citation>
    <scope>NUCLEOTIDE SEQUENCE [LARGE SCALE GENOMIC DNA]</scope>
    <source>
        <strain evidence="4">cv. Nipponbare</strain>
    </source>
</reference>
<dbReference type="AlphaFoldDB" id="Q6K5I7"/>
<evidence type="ECO:0000259" key="2">
    <source>
        <dbReference type="Pfam" id="PF03478"/>
    </source>
</evidence>
<organism evidence="3 4">
    <name type="scientific">Oryza sativa subsp. japonica</name>
    <name type="common">Rice</name>
    <dbReference type="NCBI Taxonomy" id="39947"/>
    <lineage>
        <taxon>Eukaryota</taxon>
        <taxon>Viridiplantae</taxon>
        <taxon>Streptophyta</taxon>
        <taxon>Embryophyta</taxon>
        <taxon>Tracheophyta</taxon>
        <taxon>Spermatophyta</taxon>
        <taxon>Magnoliopsida</taxon>
        <taxon>Liliopsida</taxon>
        <taxon>Poales</taxon>
        <taxon>Poaceae</taxon>
        <taxon>BOP clade</taxon>
        <taxon>Oryzoideae</taxon>
        <taxon>Oryzeae</taxon>
        <taxon>Oryzinae</taxon>
        <taxon>Oryza</taxon>
        <taxon>Oryza sativa</taxon>
    </lineage>
</organism>
<evidence type="ECO:0000313" key="4">
    <source>
        <dbReference type="Proteomes" id="UP000000763"/>
    </source>
</evidence>
<feature type="domain" description="KIB1-4 beta-propeller" evidence="2">
    <location>
        <begin position="951"/>
        <end position="1234"/>
    </location>
</feature>
<feature type="compositionally biased region" description="Basic and acidic residues" evidence="1">
    <location>
        <begin position="371"/>
        <end position="382"/>
    </location>
</feature>
<dbReference type="InterPro" id="IPR005174">
    <property type="entry name" value="KIB1-4_b-propeller"/>
</dbReference>
<dbReference type="InterPro" id="IPR022146">
    <property type="entry name" value="DUF3678"/>
</dbReference>
<dbReference type="PANTHER" id="PTHR33127">
    <property type="entry name" value="TRANSMEMBRANE PROTEIN"/>
    <property type="match status" value="1"/>
</dbReference>
<evidence type="ECO:0000313" key="3">
    <source>
        <dbReference type="EMBL" id="BAD22138.1"/>
    </source>
</evidence>
<dbReference type="Proteomes" id="UP000000763">
    <property type="component" value="Chromosome 2"/>
</dbReference>
<evidence type="ECO:0000256" key="1">
    <source>
        <dbReference type="SAM" id="MobiDB-lite"/>
    </source>
</evidence>
<feature type="region of interest" description="Disordered" evidence="1">
    <location>
        <begin position="371"/>
        <end position="412"/>
    </location>
</feature>
<dbReference type="HOGENOM" id="CLU_092602_0_0_1"/>
<name>Q6K5I7_ORYSJ</name>
<dbReference type="Pfam" id="PF03478">
    <property type="entry name" value="Beta-prop_KIB1-4"/>
    <property type="match status" value="2"/>
</dbReference>
<sequence length="1254" mass="138025">MEEAGDASAALDPKFAPLLLFGGHGDATFLYSVPTRALLPMPTPTRVGDGGVDDMMRCHRWWTTAQGWLLMARRGSPCTFLWDPFTGRRVGLPPDHDGTVLAAEGSHRRRCLLSCCGPMDPTSCTVLVIDLAYPELWYCRPGDNHWVKLHQQPYQYRNPAHRDAIIRFLRKFTAIDGKFYTELHTGNVGVLEFLPEVAFTKIAVHDDDRRPAVYKKRTTCFVESNGELHSVVFSHPIGCDRIVARVGVYRLSINAAATQEQRSAAWVKVDSLGGRAFFVKIGSFGASLDAEGTGLRGNCVYYSVFNGKVLCVYDMERGTTAVIDPGTHLPYHQSPQVLMPTFPRYHGGATRSVESIYQVGPTIQENAYEVKDTKSMSRERSISRTLASSSSGSSRVSGHHQSALRPPPPVRRLHRPYLRWPPSAYRPPPGSAADGRPCLRLDRCLHQAPPGGWTDVFTASPPAFCLVAGKTLLVRRLWHGRAARHLAARICTIVAACGLDASGLSSLVVAADRVCVVHRLVDIYASLTSASTSSSCPAHLRLDHPFKRPTTTTSVTDRHRACVYAIKLWVAAVSPPWAAVPLPMVHTSIGYCNAERRPSQRGLTAGGLLAAASTWSCSCAVLSDHSFATFVVFIAVRASTTSSSALVIVSRSGSPSSTSSIAAASPSCHCRHSRPVVQLPLHGYRCRRPGRCMTHRQRRRIFLDYTSLFSGNCVLLRQFSLYAVLALRLSQRPSLLVSSDIGRVLTHHWSTMPSRPSTTTLRRPLRLTARLPRHHRLPDFGYIDHGYSTHGFINHGSLGSFALPLRSTPPLAVIAGVIHSGPALRAQIEPSSSRRAFPLLPPPTNTAAIRRRRKGDTAERQCRHVDAKLGWLDHPSLSRTSTSMSNGRDDQSICFRFFFAGLAGVPHARVRASIGQSSVEIMEEAVNASAALDPKLAPLLLFGHGDATFLYSVPKRALLPMPTPTRVGDGGVDDMMRGHRWWTTAQGWLLMARRGSPCTFLWDPFTGRRAGLPPDHDGTVLAAEGSHRRRCLLSCCGPMDPTSCTVLVIDLAYPELWYCRPGDNQWVKLHQHPYQYRNPAHRDAIIWGLRQLTAIDGKFYTEELSGIVGVLEFSPEVAFTKIAVHDVDRRPAVYKKRTTSFVESNGELHSVVFSHPIGCDRIVARVGVYRLSINPTTTQEQRSAAWVKVDSLGGRAFFVEIGSFGASFDAEGTCLRGNCVYYSGFNGKVLCVYDMERGTTAVINPGAHLPYHQL</sequence>
<gene>
    <name evidence="3" type="primary">OJ1791_B03.3</name>
</gene>
<feature type="domain" description="KIB1-4 beta-propeller" evidence="2">
    <location>
        <begin position="31"/>
        <end position="314"/>
    </location>
</feature>
<feature type="compositionally biased region" description="Low complexity" evidence="1">
    <location>
        <begin position="383"/>
        <end position="396"/>
    </location>
</feature>
<reference evidence="4" key="2">
    <citation type="journal article" date="2008" name="Nucleic Acids Res.">
        <title>The rice annotation project database (RAP-DB): 2008 update.</title>
        <authorList>
            <consortium name="The rice annotation project (RAP)"/>
        </authorList>
    </citation>
    <scope>GENOME REANNOTATION</scope>
    <source>
        <strain evidence="4">cv. Nipponbare</strain>
    </source>
</reference>
<dbReference type="EMBL" id="AP005385">
    <property type="protein sequence ID" value="BAD22138.1"/>
    <property type="molecule type" value="Genomic_DNA"/>
</dbReference>
<protein>
    <recommendedName>
        <fullName evidence="2">KIB1-4 beta-propeller domain-containing protein</fullName>
    </recommendedName>
</protein>